<gene>
    <name evidence="3" type="ORF">METZ01_LOCUS12861</name>
</gene>
<dbReference type="InterPro" id="IPR036196">
    <property type="entry name" value="Ptyr_pPase_sf"/>
</dbReference>
<accession>A0A381P0A6</accession>
<proteinExistence type="predicted"/>
<dbReference type="AlphaFoldDB" id="A0A381P0A6"/>
<dbReference type="InterPro" id="IPR023485">
    <property type="entry name" value="Ptyr_pPase"/>
</dbReference>
<reference evidence="3" key="1">
    <citation type="submission" date="2018-05" db="EMBL/GenBank/DDBJ databases">
        <authorList>
            <person name="Lanie J.A."/>
            <person name="Ng W.-L."/>
            <person name="Kazmierczak K.M."/>
            <person name="Andrzejewski T.M."/>
            <person name="Davidsen T.M."/>
            <person name="Wayne K.J."/>
            <person name="Tettelin H."/>
            <person name="Glass J.I."/>
            <person name="Rusch D."/>
            <person name="Podicherti R."/>
            <person name="Tsui H.-C.T."/>
            <person name="Winkler M.E."/>
        </authorList>
    </citation>
    <scope>NUCLEOTIDE SEQUENCE</scope>
</reference>
<dbReference type="SUPFAM" id="SSF52788">
    <property type="entry name" value="Phosphotyrosine protein phosphatases I"/>
    <property type="match status" value="1"/>
</dbReference>
<dbReference type="PANTHER" id="PTHR43428:SF1">
    <property type="entry name" value="ARSENATE REDUCTASE"/>
    <property type="match status" value="1"/>
</dbReference>
<keyword evidence="1" id="KW-0059">Arsenical resistance</keyword>
<evidence type="ECO:0000313" key="3">
    <source>
        <dbReference type="EMBL" id="SUZ60007.1"/>
    </source>
</evidence>
<dbReference type="EMBL" id="UINC01000713">
    <property type="protein sequence ID" value="SUZ60007.1"/>
    <property type="molecule type" value="Genomic_DNA"/>
</dbReference>
<dbReference type="Gene3D" id="3.40.50.2300">
    <property type="match status" value="1"/>
</dbReference>
<dbReference type="PANTHER" id="PTHR43428">
    <property type="entry name" value="ARSENATE REDUCTASE"/>
    <property type="match status" value="1"/>
</dbReference>
<dbReference type="Pfam" id="PF01451">
    <property type="entry name" value="LMWPc"/>
    <property type="match status" value="1"/>
</dbReference>
<name>A0A381P0A6_9ZZZZ</name>
<dbReference type="CDD" id="cd16345">
    <property type="entry name" value="LMWP_ArsC"/>
    <property type="match status" value="1"/>
</dbReference>
<dbReference type="SMART" id="SM00226">
    <property type="entry name" value="LMWPc"/>
    <property type="match status" value="1"/>
</dbReference>
<evidence type="ECO:0000259" key="2">
    <source>
        <dbReference type="SMART" id="SM00226"/>
    </source>
</evidence>
<dbReference type="GO" id="GO:0046685">
    <property type="term" value="P:response to arsenic-containing substance"/>
    <property type="evidence" value="ECO:0007669"/>
    <property type="project" value="UniProtKB-KW"/>
</dbReference>
<organism evidence="3">
    <name type="scientific">marine metagenome</name>
    <dbReference type="NCBI Taxonomy" id="408172"/>
    <lineage>
        <taxon>unclassified sequences</taxon>
        <taxon>metagenomes</taxon>
        <taxon>ecological metagenomes</taxon>
    </lineage>
</organism>
<evidence type="ECO:0000256" key="1">
    <source>
        <dbReference type="ARBA" id="ARBA00022849"/>
    </source>
</evidence>
<feature type="domain" description="Phosphotyrosine protein phosphatase I" evidence="2">
    <location>
        <begin position="2"/>
        <end position="150"/>
    </location>
</feature>
<sequence length="151" mass="15956">MKHILFLCVANSARSQMAEGLARKILGGQAEVSSAGSEPASVNPHAIEAMAKIGIDITGQFSKSVDTIDLSSLDLVVTLCAEAVCPVLPGHVRLLHWPIADPAAEDPATEDHGVEDAAAQNAVEDPAERLARFRLARDLIQEKIEALAEGL</sequence>
<protein>
    <recommendedName>
        <fullName evidence="2">Phosphotyrosine protein phosphatase I domain-containing protein</fullName>
    </recommendedName>
</protein>